<feature type="compositionally biased region" description="Low complexity" evidence="1">
    <location>
        <begin position="204"/>
        <end position="226"/>
    </location>
</feature>
<feature type="compositionally biased region" description="Basic and acidic residues" evidence="1">
    <location>
        <begin position="438"/>
        <end position="448"/>
    </location>
</feature>
<accession>A0A484FLZ8</accession>
<feature type="region of interest" description="Disordered" evidence="1">
    <location>
        <begin position="474"/>
        <end position="586"/>
    </location>
</feature>
<keyword evidence="4" id="KW-1185">Reference proteome</keyword>
<feature type="compositionally biased region" description="Polar residues" evidence="1">
    <location>
        <begin position="494"/>
        <end position="512"/>
    </location>
</feature>
<evidence type="ECO:0000259" key="2">
    <source>
        <dbReference type="Pfam" id="PF00582"/>
    </source>
</evidence>
<dbReference type="OrthoDB" id="843225at2759"/>
<feature type="compositionally biased region" description="Polar residues" evidence="1">
    <location>
        <begin position="227"/>
        <end position="236"/>
    </location>
</feature>
<gene>
    <name evidence="3" type="ORF">Cob_v008073</name>
</gene>
<dbReference type="Pfam" id="PF00582">
    <property type="entry name" value="Usp"/>
    <property type="match status" value="1"/>
</dbReference>
<dbReference type="CDD" id="cd23659">
    <property type="entry name" value="USP_At3g01520-like"/>
    <property type="match status" value="1"/>
</dbReference>
<dbReference type="SUPFAM" id="SSF52402">
    <property type="entry name" value="Adenine nucleotide alpha hydrolases-like"/>
    <property type="match status" value="1"/>
</dbReference>
<comment type="caution">
    <text evidence="3">The sequence shown here is derived from an EMBL/GenBank/DDBJ whole genome shotgun (WGS) entry which is preliminary data.</text>
</comment>
<feature type="compositionally biased region" description="Acidic residues" evidence="1">
    <location>
        <begin position="513"/>
        <end position="526"/>
    </location>
</feature>
<sequence length="586" mass="64927">MPSVPYLQCLTLLAFSRGSSKIRANDDQHRSSIRLRSSLIQTTNAPSKGRNAPQHSADTCSVSGDRVVSLLIADHSMKRSDNWRSVFLPSQSAKKKKDPAQASKDSPSHPPRKLSLPKPPRAPQSPRRHTMSGPSPPAKLPSQSPDSDISPKTESTKGKEKVNPEYFPVEEQQEEGKEEEEEQESKSQVPETLRRVTTMSSRASPSLDSTSGSLSTETTKTENNTTSRNRGSSLSEGNAPEELFTPTTRQQRQQPTMPAPREAQRRSRTFMVGLDENSYSDHALQWLLDELVDDHDEIVCVRVIEKEVRVTEKEVRANDARYKADARRIMDNILQRNGANRAISVVLEYASGKLHSTFQKLIQMHQPAMLVVGTRGRSLAGLQGLVHTRNSFSKYCLQYSVVPVVVVRSNEKREKKKAKRLNDSERQTYVRMLSATGGKHEADSERSSMYEVEVSNTPDEEAHKVAQALGLPASFDPTIKPVDPKSLLQPRGYSLSQTTSAASSKNPGSTAGDSDEDDDDDDDDFEVFTGDQLISPDQKEKLHKMEAGEAAALLKQNRKTSLDSTLNADDDDEEESKVLQTSSSNS</sequence>
<reference evidence="4" key="2">
    <citation type="journal article" date="2019" name="Mol. Plant Microbe Interact.">
        <title>Genome sequence resources for four phytopathogenic fungi from the Colletotrichum orbiculare species complex.</title>
        <authorList>
            <person name="Gan P."/>
            <person name="Tsushima A."/>
            <person name="Narusaka M."/>
            <person name="Narusaka Y."/>
            <person name="Takano Y."/>
            <person name="Kubo Y."/>
            <person name="Shirasu K."/>
        </authorList>
    </citation>
    <scope>GENOME REANNOTATION</scope>
    <source>
        <strain evidence="4">104-T / ATCC 96160 / CBS 514.97 / LARS 414 / MAFF 240422</strain>
    </source>
</reference>
<feature type="domain" description="UspA" evidence="2">
    <location>
        <begin position="268"/>
        <end position="408"/>
    </location>
</feature>
<protein>
    <submittedName>
        <fullName evidence="3">Universal stress protein A family protein</fullName>
    </submittedName>
</protein>
<name>A0A484FLZ8_COLOR</name>
<dbReference type="PANTHER" id="PTHR47815:SF1">
    <property type="entry name" value="UNIVERSAL STRESS PROTEIN A FAMILY PROTEIN C25B2.10"/>
    <property type="match status" value="1"/>
</dbReference>
<feature type="region of interest" description="Disordered" evidence="1">
    <location>
        <begin position="83"/>
        <end position="265"/>
    </location>
</feature>
<dbReference type="STRING" id="1213857.A0A484FLZ8"/>
<dbReference type="PANTHER" id="PTHR47815">
    <property type="entry name" value="UNIVERSAL STRESS PROTEIN A FAMILY PROTEIN C25B2.10"/>
    <property type="match status" value="1"/>
</dbReference>
<dbReference type="InterPro" id="IPR014729">
    <property type="entry name" value="Rossmann-like_a/b/a_fold"/>
</dbReference>
<feature type="region of interest" description="Disordered" evidence="1">
    <location>
        <begin position="434"/>
        <end position="456"/>
    </location>
</feature>
<evidence type="ECO:0000313" key="3">
    <source>
        <dbReference type="EMBL" id="TDZ18983.1"/>
    </source>
</evidence>
<dbReference type="AlphaFoldDB" id="A0A484FLZ8"/>
<feature type="compositionally biased region" description="Acidic residues" evidence="1">
    <location>
        <begin position="171"/>
        <end position="183"/>
    </location>
</feature>
<dbReference type="EMBL" id="AMCV02000022">
    <property type="protein sequence ID" value="TDZ18983.1"/>
    <property type="molecule type" value="Genomic_DNA"/>
</dbReference>
<feature type="compositionally biased region" description="Low complexity" evidence="1">
    <location>
        <begin position="245"/>
        <end position="261"/>
    </location>
</feature>
<proteinExistence type="predicted"/>
<dbReference type="Proteomes" id="UP000014480">
    <property type="component" value="Unassembled WGS sequence"/>
</dbReference>
<organism evidence="3 4">
    <name type="scientific">Colletotrichum orbiculare (strain 104-T / ATCC 96160 / CBS 514.97 / LARS 414 / MAFF 240422)</name>
    <name type="common">Cucumber anthracnose fungus</name>
    <name type="synonym">Colletotrichum lagenarium</name>
    <dbReference type="NCBI Taxonomy" id="1213857"/>
    <lineage>
        <taxon>Eukaryota</taxon>
        <taxon>Fungi</taxon>
        <taxon>Dikarya</taxon>
        <taxon>Ascomycota</taxon>
        <taxon>Pezizomycotina</taxon>
        <taxon>Sordariomycetes</taxon>
        <taxon>Hypocreomycetidae</taxon>
        <taxon>Glomerellales</taxon>
        <taxon>Glomerellaceae</taxon>
        <taxon>Colletotrichum</taxon>
        <taxon>Colletotrichum orbiculare species complex</taxon>
    </lineage>
</organism>
<evidence type="ECO:0000313" key="4">
    <source>
        <dbReference type="Proteomes" id="UP000014480"/>
    </source>
</evidence>
<reference evidence="4" key="1">
    <citation type="journal article" date="2013" name="New Phytol.">
        <title>Comparative genomic and transcriptomic analyses reveal the hemibiotrophic stage shift of Colletotrichum fungi.</title>
        <authorList>
            <person name="Gan P."/>
            <person name="Ikeda K."/>
            <person name="Irieda H."/>
            <person name="Narusaka M."/>
            <person name="O'Connell R.J."/>
            <person name="Narusaka Y."/>
            <person name="Takano Y."/>
            <person name="Kubo Y."/>
            <person name="Shirasu K."/>
        </authorList>
    </citation>
    <scope>NUCLEOTIDE SEQUENCE [LARGE SCALE GENOMIC DNA]</scope>
    <source>
        <strain evidence="4">104-T / ATCC 96160 / CBS 514.97 / LARS 414 / MAFF 240422</strain>
    </source>
</reference>
<dbReference type="InterPro" id="IPR006016">
    <property type="entry name" value="UspA"/>
</dbReference>
<feature type="compositionally biased region" description="Basic and acidic residues" evidence="1">
    <location>
        <begin position="149"/>
        <end position="163"/>
    </location>
</feature>
<feature type="region of interest" description="Disordered" evidence="1">
    <location>
        <begin position="42"/>
        <end position="61"/>
    </location>
</feature>
<dbReference type="Gene3D" id="3.40.50.620">
    <property type="entry name" value="HUPs"/>
    <property type="match status" value="1"/>
</dbReference>
<evidence type="ECO:0000256" key="1">
    <source>
        <dbReference type="SAM" id="MobiDB-lite"/>
    </source>
</evidence>
<feature type="compositionally biased region" description="Basic and acidic residues" evidence="1">
    <location>
        <begin position="537"/>
        <end position="547"/>
    </location>
</feature>